<keyword evidence="5" id="KW-0443">Lipid metabolism</keyword>
<evidence type="ECO:0000256" key="2">
    <source>
        <dbReference type="ARBA" id="ARBA00022857"/>
    </source>
</evidence>
<keyword evidence="4" id="KW-0560">Oxidoreductase</keyword>
<dbReference type="GO" id="GO:0006694">
    <property type="term" value="P:steroid biosynthetic process"/>
    <property type="evidence" value="ECO:0007669"/>
    <property type="project" value="UniProtKB-KW"/>
</dbReference>
<comment type="similarity">
    <text evidence="6">Belongs to the short-chain dehydrogenases/reductases (SDR) family. ERG27 subfamily.</text>
</comment>
<evidence type="ECO:0000256" key="1">
    <source>
        <dbReference type="ARBA" id="ARBA00022516"/>
    </source>
</evidence>
<evidence type="ECO:0000256" key="7">
    <source>
        <dbReference type="SAM" id="MobiDB-lite"/>
    </source>
</evidence>
<reference evidence="8" key="2">
    <citation type="submission" date="2023-06" db="EMBL/GenBank/DDBJ databases">
        <authorList>
            <person name="Kobayashi Y."/>
            <person name="Kayamori A."/>
            <person name="Aoki K."/>
            <person name="Shiwa Y."/>
            <person name="Fujita N."/>
            <person name="Sugita T."/>
            <person name="Iwasaki W."/>
            <person name="Tanaka N."/>
            <person name="Takashima M."/>
        </authorList>
    </citation>
    <scope>NUCLEOTIDE SEQUENCE</scope>
    <source>
        <strain evidence="8">HIS016</strain>
    </source>
</reference>
<sequence length="455" mass="49511">MVKSPRVAFPGLLTPPSSPTMPEVHSTNGAANGVADRPAADANRIIAIVTGANSGFGLGLCHDLLANLSAGVGQRVPAAQPRATAIAPSLNAGDEETGVMSSPHPTLTLVLACRSQQNADDARAKILEQHACDLRMRRGAGESISPGWEEGLRVESELVDLDCVGGPKGVLSFCQRISAKYPHVTSLFLNAGYAAITEVVIPRFILQILTNGLLHALHHPRYNTEEIGARSADGERGRVWGVNVLAPYIITKELAPLLRKSPKTLPFEPRVVYTSSIEAEAEALSPSPKDDYQLLEYTTSYRPSKYMGDLVMTQLDTQLSEGERPVRCLIAEPGCVATNIAVAGLGAWQWLVNLKWICYWLSFYLAHLLGSPHHPVWASDGALPMLYCAMIASAYLLPANKVPAPKMHVVARRLRSPTVKYGEVDEWESHTELAEFLADKCDSIRLDWRKREGLD</sequence>
<dbReference type="Proteomes" id="UP001222932">
    <property type="component" value="Unassembled WGS sequence"/>
</dbReference>
<dbReference type="GO" id="GO:0005811">
    <property type="term" value="C:lipid droplet"/>
    <property type="evidence" value="ECO:0007669"/>
    <property type="project" value="TreeGrafter"/>
</dbReference>
<name>A0AAD3TPV9_9TREE</name>
<dbReference type="GO" id="GO:0005789">
    <property type="term" value="C:endoplasmic reticulum membrane"/>
    <property type="evidence" value="ECO:0007669"/>
    <property type="project" value="TreeGrafter"/>
</dbReference>
<keyword evidence="9" id="KW-1185">Reference proteome</keyword>
<feature type="region of interest" description="Disordered" evidence="7">
    <location>
        <begin position="1"/>
        <end position="35"/>
    </location>
</feature>
<comment type="caution">
    <text evidence="8">The sequence shown here is derived from an EMBL/GenBank/DDBJ whole genome shotgun (WGS) entry which is preliminary data.</text>
</comment>
<dbReference type="InterPro" id="IPR036291">
    <property type="entry name" value="NAD(P)-bd_dom_sf"/>
</dbReference>
<evidence type="ECO:0000313" key="8">
    <source>
        <dbReference type="EMBL" id="GMK54439.1"/>
    </source>
</evidence>
<evidence type="ECO:0000313" key="9">
    <source>
        <dbReference type="Proteomes" id="UP001222932"/>
    </source>
</evidence>
<dbReference type="GO" id="GO:0005741">
    <property type="term" value="C:mitochondrial outer membrane"/>
    <property type="evidence" value="ECO:0007669"/>
    <property type="project" value="TreeGrafter"/>
</dbReference>
<reference evidence="8" key="1">
    <citation type="journal article" date="2023" name="BMC Genomics">
        <title>Chromosome-level genome assemblies of Cutaneotrichosporon spp. (Trichosporonales, Basidiomycota) reveal imbalanced evolution between nucleotide sequences and chromosome synteny.</title>
        <authorList>
            <person name="Kobayashi Y."/>
            <person name="Kayamori A."/>
            <person name="Aoki K."/>
            <person name="Shiwa Y."/>
            <person name="Matsutani M."/>
            <person name="Fujita N."/>
            <person name="Sugita T."/>
            <person name="Iwasaki W."/>
            <person name="Tanaka N."/>
            <person name="Takashima M."/>
        </authorList>
    </citation>
    <scope>NUCLEOTIDE SEQUENCE</scope>
    <source>
        <strain evidence="8">HIS016</strain>
    </source>
</reference>
<dbReference type="AlphaFoldDB" id="A0AAD3TPV9"/>
<evidence type="ECO:0000256" key="6">
    <source>
        <dbReference type="ARBA" id="ARBA00023593"/>
    </source>
</evidence>
<dbReference type="EMBL" id="BTCM01000001">
    <property type="protein sequence ID" value="GMK54439.1"/>
    <property type="molecule type" value="Genomic_DNA"/>
</dbReference>
<evidence type="ECO:0008006" key="10">
    <source>
        <dbReference type="Google" id="ProtNLM"/>
    </source>
</evidence>
<dbReference type="PANTHER" id="PTHR43647:SF1">
    <property type="entry name" value="3-KETO-STEROID REDUCTASE ERG27"/>
    <property type="match status" value="1"/>
</dbReference>
<evidence type="ECO:0000256" key="4">
    <source>
        <dbReference type="ARBA" id="ARBA00023002"/>
    </source>
</evidence>
<organism evidence="8 9">
    <name type="scientific">Cutaneotrichosporon spelunceum</name>
    <dbReference type="NCBI Taxonomy" id="1672016"/>
    <lineage>
        <taxon>Eukaryota</taxon>
        <taxon>Fungi</taxon>
        <taxon>Dikarya</taxon>
        <taxon>Basidiomycota</taxon>
        <taxon>Agaricomycotina</taxon>
        <taxon>Tremellomycetes</taxon>
        <taxon>Trichosporonales</taxon>
        <taxon>Trichosporonaceae</taxon>
        <taxon>Cutaneotrichosporon</taxon>
    </lineage>
</organism>
<protein>
    <recommendedName>
        <fullName evidence="10">3-keto sterol reductase</fullName>
    </recommendedName>
</protein>
<keyword evidence="1" id="KW-0444">Lipid biosynthesis</keyword>
<evidence type="ECO:0000256" key="5">
    <source>
        <dbReference type="ARBA" id="ARBA00023098"/>
    </source>
</evidence>
<dbReference type="Gene3D" id="3.40.50.720">
    <property type="entry name" value="NAD(P)-binding Rossmann-like Domain"/>
    <property type="match status" value="1"/>
</dbReference>
<keyword evidence="2" id="KW-0521">NADP</keyword>
<dbReference type="InterPro" id="IPR051593">
    <property type="entry name" value="Ergosterol_Biosynth_ERG27"/>
</dbReference>
<dbReference type="GO" id="GO:0000253">
    <property type="term" value="F:3-beta-hydroxysteroid 3-dehydrogenase (NADP+) activity"/>
    <property type="evidence" value="ECO:0007669"/>
    <property type="project" value="TreeGrafter"/>
</dbReference>
<keyword evidence="3" id="KW-0752">Steroid biosynthesis</keyword>
<dbReference type="PANTHER" id="PTHR43647">
    <property type="entry name" value="DEHYDROGENASE"/>
    <property type="match status" value="1"/>
</dbReference>
<evidence type="ECO:0000256" key="3">
    <source>
        <dbReference type="ARBA" id="ARBA00022955"/>
    </source>
</evidence>
<proteinExistence type="inferred from homology"/>
<dbReference type="SUPFAM" id="SSF51735">
    <property type="entry name" value="NAD(P)-binding Rossmann-fold domains"/>
    <property type="match status" value="1"/>
</dbReference>
<accession>A0AAD3TPV9</accession>
<gene>
    <name evidence="8" type="primary">ERG27</name>
    <name evidence="8" type="ORF">CspeluHIS016_0110250</name>
</gene>